<dbReference type="PANTHER" id="PTHR41533:SF2">
    <property type="entry name" value="BLR7131 PROTEIN"/>
    <property type="match status" value="1"/>
</dbReference>
<dbReference type="OrthoDB" id="9778545at2"/>
<dbReference type="Proteomes" id="UP000252023">
    <property type="component" value="Chromosome"/>
</dbReference>
<name>A0A344PLU7_9RHOB</name>
<evidence type="ECO:0000256" key="2">
    <source>
        <dbReference type="ARBA" id="ARBA00005992"/>
    </source>
</evidence>
<keyword evidence="6 7" id="KW-0961">Cell wall biogenesis/degradation</keyword>
<dbReference type="PROSITE" id="PS52029">
    <property type="entry name" value="LD_TPASE"/>
    <property type="match status" value="1"/>
</dbReference>
<dbReference type="GO" id="GO:0004180">
    <property type="term" value="F:carboxypeptidase activity"/>
    <property type="evidence" value="ECO:0007669"/>
    <property type="project" value="UniProtKB-ARBA"/>
</dbReference>
<evidence type="ECO:0000256" key="8">
    <source>
        <dbReference type="SAM" id="MobiDB-lite"/>
    </source>
</evidence>
<evidence type="ECO:0000256" key="5">
    <source>
        <dbReference type="ARBA" id="ARBA00022984"/>
    </source>
</evidence>
<dbReference type="AlphaFoldDB" id="A0A344PLU7"/>
<dbReference type="InterPro" id="IPR005490">
    <property type="entry name" value="LD_TPept_cat_dom"/>
</dbReference>
<evidence type="ECO:0000256" key="7">
    <source>
        <dbReference type="PROSITE-ProRule" id="PRU01373"/>
    </source>
</evidence>
<evidence type="ECO:0000313" key="11">
    <source>
        <dbReference type="EMBL" id="AXC50352.1"/>
    </source>
</evidence>
<protein>
    <submittedName>
        <fullName evidence="11">Peptidoglycan-binding protein</fullName>
    </submittedName>
</protein>
<feature type="domain" description="L,D-TPase catalytic" evidence="10">
    <location>
        <begin position="339"/>
        <end position="516"/>
    </location>
</feature>
<keyword evidence="3" id="KW-0808">Transferase</keyword>
<comment type="similarity">
    <text evidence="2">Belongs to the YkuD family.</text>
</comment>
<dbReference type="GO" id="GO:0071555">
    <property type="term" value="P:cell wall organization"/>
    <property type="evidence" value="ECO:0007669"/>
    <property type="project" value="UniProtKB-UniRule"/>
</dbReference>
<dbReference type="KEGG" id="pars:DRW48_12175"/>
<feature type="region of interest" description="Disordered" evidence="8">
    <location>
        <begin position="227"/>
        <end position="249"/>
    </location>
</feature>
<dbReference type="GO" id="GO:0008360">
    <property type="term" value="P:regulation of cell shape"/>
    <property type="evidence" value="ECO:0007669"/>
    <property type="project" value="UniProtKB-UniRule"/>
</dbReference>
<organism evidence="11 12">
    <name type="scientific">Paracoccus suum</name>
    <dbReference type="NCBI Taxonomy" id="2259340"/>
    <lineage>
        <taxon>Bacteria</taxon>
        <taxon>Pseudomonadati</taxon>
        <taxon>Pseudomonadota</taxon>
        <taxon>Alphaproteobacteria</taxon>
        <taxon>Rhodobacterales</taxon>
        <taxon>Paracoccaceae</taxon>
        <taxon>Paracoccus</taxon>
    </lineage>
</organism>
<dbReference type="CDD" id="cd16913">
    <property type="entry name" value="YkuD_like"/>
    <property type="match status" value="1"/>
</dbReference>
<feature type="transmembrane region" description="Helical" evidence="9">
    <location>
        <begin position="44"/>
        <end position="67"/>
    </location>
</feature>
<dbReference type="InterPro" id="IPR052905">
    <property type="entry name" value="LD-transpeptidase_YkuD-like"/>
</dbReference>
<sequence length="585" mass="62872">MPHSLDGPRGRCDYSAMAQTAQITSRISPLQRLATRIAHRCRHALMPVWIGLALLGGTGWASALAVAPRLTFSPEELALAQGVVRSPGLAAFYGANGLRPVFTGPEARARRAALLAAVETAPQHGLPAWRYHPEVLRQHLDDDRTDPALEAQLAGIFALWVQDVSAGILDPRKLSPAIKRAGEGANLAPVLAEFAAAPDPVSVLAAVEPSAPQYMALREALARARGVSAPEGTPEAPAAPGGAAWRAGDRDPSLPALRARLAATGFDAGTAADPTVYDEGLAQAVAAYQKAVGLPDDGIAGARTIARLNAPPSAGPRDLLVAMERWRWLPDDLNEGQSRHIWVNLPTFTAAIVDQADKVTFQTRVVIGKTDGDMQTPEFSDRMEFVVANPRWNVPRSITVKEYLPKLKQNPSAASHLDIVNGAGKVIPRSQIDFGRYTAANFPYRMRQKPSEDNALGIVKFLFPNPWNIYLHDTPSKGLFSAGRRAFSHGCVRIGDPVDLARALLSEQSADPAKTFSAALRGGNERYLTLKPSVPIHLVYFTVLPDANGMMRRYPDIYGRDAAVWAGLSRALTPPTAPEAMASND</sequence>
<keyword evidence="5 7" id="KW-0573">Peptidoglycan synthesis</keyword>
<gene>
    <name evidence="11" type="ORF">DRW48_12175</name>
</gene>
<evidence type="ECO:0000256" key="4">
    <source>
        <dbReference type="ARBA" id="ARBA00022960"/>
    </source>
</evidence>
<dbReference type="Pfam" id="PF01471">
    <property type="entry name" value="PG_binding_1"/>
    <property type="match status" value="1"/>
</dbReference>
<dbReference type="Gene3D" id="2.40.440.10">
    <property type="entry name" value="L,D-transpeptidase catalytic domain-like"/>
    <property type="match status" value="1"/>
</dbReference>
<dbReference type="SUPFAM" id="SSF47090">
    <property type="entry name" value="PGBD-like"/>
    <property type="match status" value="1"/>
</dbReference>
<dbReference type="Pfam" id="PF20142">
    <property type="entry name" value="Scaffold"/>
    <property type="match status" value="1"/>
</dbReference>
<dbReference type="GO" id="GO:0016740">
    <property type="term" value="F:transferase activity"/>
    <property type="evidence" value="ECO:0007669"/>
    <property type="project" value="UniProtKB-KW"/>
</dbReference>
<dbReference type="InterPro" id="IPR038063">
    <property type="entry name" value="Transpep_catalytic_dom"/>
</dbReference>
<evidence type="ECO:0000313" key="12">
    <source>
        <dbReference type="Proteomes" id="UP000252023"/>
    </source>
</evidence>
<keyword evidence="9" id="KW-0812">Transmembrane</keyword>
<comment type="pathway">
    <text evidence="1 7">Cell wall biogenesis; peptidoglycan biosynthesis.</text>
</comment>
<feature type="active site" description="Nucleophile" evidence="7">
    <location>
        <position position="491"/>
    </location>
</feature>
<evidence type="ECO:0000256" key="9">
    <source>
        <dbReference type="SAM" id="Phobius"/>
    </source>
</evidence>
<keyword evidence="9" id="KW-1133">Transmembrane helix</keyword>
<evidence type="ECO:0000256" key="3">
    <source>
        <dbReference type="ARBA" id="ARBA00022679"/>
    </source>
</evidence>
<keyword evidence="9" id="KW-0472">Membrane</keyword>
<dbReference type="InterPro" id="IPR036366">
    <property type="entry name" value="PGBDSf"/>
</dbReference>
<accession>A0A344PLU7</accession>
<dbReference type="GO" id="GO:0009252">
    <property type="term" value="P:peptidoglycan biosynthetic process"/>
    <property type="evidence" value="ECO:0007669"/>
    <property type="project" value="UniProtKB-UniPathway"/>
</dbReference>
<dbReference type="InterPro" id="IPR002477">
    <property type="entry name" value="Peptidoglycan-bd-like"/>
</dbReference>
<dbReference type="Pfam" id="PF03734">
    <property type="entry name" value="YkuD"/>
    <property type="match status" value="1"/>
</dbReference>
<dbReference type="PANTHER" id="PTHR41533">
    <property type="entry name" value="L,D-TRANSPEPTIDASE HI_1667-RELATED"/>
    <property type="match status" value="1"/>
</dbReference>
<keyword evidence="4 7" id="KW-0133">Cell shape</keyword>
<dbReference type="InterPro" id="IPR036365">
    <property type="entry name" value="PGBD-like_sf"/>
</dbReference>
<dbReference type="InterPro" id="IPR045380">
    <property type="entry name" value="LD_TPept_scaffold_dom"/>
</dbReference>
<dbReference type="EMBL" id="CP030918">
    <property type="protein sequence ID" value="AXC50352.1"/>
    <property type="molecule type" value="Genomic_DNA"/>
</dbReference>
<evidence type="ECO:0000256" key="6">
    <source>
        <dbReference type="ARBA" id="ARBA00023316"/>
    </source>
</evidence>
<proteinExistence type="inferred from homology"/>
<dbReference type="SUPFAM" id="SSF141523">
    <property type="entry name" value="L,D-transpeptidase catalytic domain-like"/>
    <property type="match status" value="1"/>
</dbReference>
<feature type="active site" description="Proton donor/acceptor" evidence="7">
    <location>
        <position position="472"/>
    </location>
</feature>
<dbReference type="Gene3D" id="1.10.101.10">
    <property type="entry name" value="PGBD-like superfamily/PGBD"/>
    <property type="match status" value="1"/>
</dbReference>
<keyword evidence="12" id="KW-1185">Reference proteome</keyword>
<evidence type="ECO:0000259" key="10">
    <source>
        <dbReference type="PROSITE" id="PS52029"/>
    </source>
</evidence>
<evidence type="ECO:0000256" key="1">
    <source>
        <dbReference type="ARBA" id="ARBA00004752"/>
    </source>
</evidence>
<reference evidence="12" key="1">
    <citation type="submission" date="2018-07" db="EMBL/GenBank/DDBJ databases">
        <title>Genome sequencing of Paracoccus sp. SC2-6.</title>
        <authorList>
            <person name="Heo J."/>
            <person name="Kim S.-J."/>
            <person name="Kwon S.-W."/>
        </authorList>
    </citation>
    <scope>NUCLEOTIDE SEQUENCE [LARGE SCALE GENOMIC DNA]</scope>
    <source>
        <strain evidence="12">SC2-6</strain>
    </source>
</reference>
<feature type="compositionally biased region" description="Low complexity" evidence="8">
    <location>
        <begin position="229"/>
        <end position="246"/>
    </location>
</feature>
<dbReference type="UniPathway" id="UPA00219"/>